<proteinExistence type="predicted"/>
<gene>
    <name evidence="1" type="ORF">JZ751_022914</name>
</gene>
<comment type="caution">
    <text evidence="1">The sequence shown here is derived from an EMBL/GenBank/DDBJ whole genome shotgun (WGS) entry which is preliminary data.</text>
</comment>
<dbReference type="EMBL" id="JAFBMS010000006">
    <property type="protein sequence ID" value="KAG9351663.1"/>
    <property type="molecule type" value="Genomic_DNA"/>
</dbReference>
<dbReference type="AlphaFoldDB" id="A0A8T2PE97"/>
<organism evidence="1 2">
    <name type="scientific">Albula glossodonta</name>
    <name type="common">roundjaw bonefish</name>
    <dbReference type="NCBI Taxonomy" id="121402"/>
    <lineage>
        <taxon>Eukaryota</taxon>
        <taxon>Metazoa</taxon>
        <taxon>Chordata</taxon>
        <taxon>Craniata</taxon>
        <taxon>Vertebrata</taxon>
        <taxon>Euteleostomi</taxon>
        <taxon>Actinopterygii</taxon>
        <taxon>Neopterygii</taxon>
        <taxon>Teleostei</taxon>
        <taxon>Albuliformes</taxon>
        <taxon>Albulidae</taxon>
        <taxon>Albula</taxon>
    </lineage>
</organism>
<dbReference type="Proteomes" id="UP000824540">
    <property type="component" value="Unassembled WGS sequence"/>
</dbReference>
<name>A0A8T2PE97_9TELE</name>
<keyword evidence="2" id="KW-1185">Reference proteome</keyword>
<protein>
    <submittedName>
        <fullName evidence="1">Uncharacterized protein</fullName>
    </submittedName>
</protein>
<evidence type="ECO:0000313" key="2">
    <source>
        <dbReference type="Proteomes" id="UP000824540"/>
    </source>
</evidence>
<accession>A0A8T2PE97</accession>
<evidence type="ECO:0000313" key="1">
    <source>
        <dbReference type="EMBL" id="KAG9351663.1"/>
    </source>
</evidence>
<reference evidence="1" key="1">
    <citation type="thesis" date="2021" institute="BYU ScholarsArchive" country="Provo, UT, USA">
        <title>Applications of and Algorithms for Genome Assembly and Genomic Analyses with an Emphasis on Marine Teleosts.</title>
        <authorList>
            <person name="Pickett B.D."/>
        </authorList>
    </citation>
    <scope>NUCLEOTIDE SEQUENCE</scope>
    <source>
        <strain evidence="1">HI-2016</strain>
    </source>
</reference>
<sequence length="56" mass="5804">MCRLQQPRAAGLVVPVWGKHGSPPSSSIHPCVGPSAPLSLLSASHIDLALAVVTHR</sequence>